<dbReference type="InterPro" id="IPR029058">
    <property type="entry name" value="AB_hydrolase_fold"/>
</dbReference>
<dbReference type="EMBL" id="BBWV01000001">
    <property type="protein sequence ID" value="GAO42025.1"/>
    <property type="molecule type" value="Genomic_DNA"/>
</dbReference>
<gene>
    <name evidence="2" type="ORF">FPE01S_01_10380</name>
</gene>
<proteinExistence type="predicted"/>
<evidence type="ECO:0000256" key="1">
    <source>
        <dbReference type="ARBA" id="ARBA00022729"/>
    </source>
</evidence>
<dbReference type="PANTHER" id="PTHR43037">
    <property type="entry name" value="UNNAMED PRODUCT-RELATED"/>
    <property type="match status" value="1"/>
</dbReference>
<dbReference type="InterPro" id="IPR000801">
    <property type="entry name" value="Esterase-like"/>
</dbReference>
<dbReference type="Proteomes" id="UP000033121">
    <property type="component" value="Unassembled WGS sequence"/>
</dbReference>
<keyword evidence="3" id="KW-1185">Reference proteome</keyword>
<dbReference type="PANTHER" id="PTHR43037:SF4">
    <property type="entry name" value="PEPTIDASE S9 PROLYL OLIGOPEPTIDASE CATALYTIC DOMAIN-CONTAINING PROTEIN"/>
    <property type="match status" value="1"/>
</dbReference>
<dbReference type="SUPFAM" id="SSF53474">
    <property type="entry name" value="alpha/beta-Hydrolases"/>
    <property type="match status" value="1"/>
</dbReference>
<protein>
    <recommendedName>
        <fullName evidence="4">Peptidase S9 prolyl oligopeptidase catalytic domain-containing protein</fullName>
    </recommendedName>
</protein>
<dbReference type="InterPro" id="IPR050955">
    <property type="entry name" value="Plant_Biomass_Hydrol_Est"/>
</dbReference>
<sequence length="815" mass="88660">MVGNFPNRYGREAVYTDELAWRLYNGTLAKPVAGDTVGRTEKGLPIFWQPVEADSTGRLRLARTRSGGAPAGPGVQAGNLRGGLGAAGGYTYLTYDAPAATTALLTCKGNSAVYVNGELHAGDPYSMGFLHIPVQLRKGLNEFYLRGMSTSASLSFSKKAVALATDDPTLPFVVPGLQGATQQGAIVVINSSSKPIAQLRLTATLEGQTVETTISGIPAMSSRKVTFRFDGSKVSAKGKYNCVLQLRQGSKSNKGSKDNNLLDEAIVSIEASDPGAPYTSTFESGIDGSLQYYAVNPAGGTANTSFATQPNQALFFSVHGAGVEAINQARAYKAKDWGTLVAPTNRRPRGFNWEDWGRLDALEVLSIARHRYQPDPARNYLTGHSMGGHGTWFLGATYPDQWAAIAPCAGYPTLKGYGSADGLVPDSSNNPLEQTLLRAGNQSDVIKLARNYQPLGVYIFHGDADQTVSVNYARQMRQLLGGFQADLSYYEYPGGSHWFSDESVDWKPIFDFFRWHKQLPDSGVNKIEFSTANPGISSRFRWASIVQQHQPLQYSSINLVRNKKGNAITGKTTNVATLQLALDEFTAGTNLSITLDSLPAVTYTTHSNSDSIVLTKTGNRWTIGTYPAATDKNPNRNGTFKDAFRNQMVFVYGTTGTKEENAWAYEKARYDAETWYYRGNGAVDIIADKAYDTIRYKDRGVILFGNRNSNTAWKQLLGDCPIQVSRNEVSIGQQRWQGDSLAAYFVWPIRNSKTASVAVITGTGIKGMQVAMANQYFAGASGFPDYMLFTYDMLTKGAGGLLAAGFYNNSFKIVQ</sequence>
<dbReference type="AlphaFoldDB" id="A0A0E9MY23"/>
<dbReference type="Gene3D" id="3.40.50.1820">
    <property type="entry name" value="alpha/beta hydrolase"/>
    <property type="match status" value="1"/>
</dbReference>
<reference evidence="2 3" key="1">
    <citation type="submission" date="2015-04" db="EMBL/GenBank/DDBJ databases">
        <title>Whole genome shotgun sequence of Flavihumibacter petaseus NBRC 106054.</title>
        <authorList>
            <person name="Miyazawa S."/>
            <person name="Hosoyama A."/>
            <person name="Hashimoto M."/>
            <person name="Noguchi M."/>
            <person name="Tsuchikane K."/>
            <person name="Ohji S."/>
            <person name="Yamazoe A."/>
            <person name="Ichikawa N."/>
            <person name="Kimura A."/>
            <person name="Fujita N."/>
        </authorList>
    </citation>
    <scope>NUCLEOTIDE SEQUENCE [LARGE SCALE GENOMIC DNA]</scope>
    <source>
        <strain evidence="2 3">NBRC 106054</strain>
    </source>
</reference>
<dbReference type="Pfam" id="PF00756">
    <property type="entry name" value="Esterase"/>
    <property type="match status" value="1"/>
</dbReference>
<comment type="caution">
    <text evidence="2">The sequence shown here is derived from an EMBL/GenBank/DDBJ whole genome shotgun (WGS) entry which is preliminary data.</text>
</comment>
<name>A0A0E9MY23_9BACT</name>
<organism evidence="2 3">
    <name type="scientific">Flavihumibacter petaseus NBRC 106054</name>
    <dbReference type="NCBI Taxonomy" id="1220578"/>
    <lineage>
        <taxon>Bacteria</taxon>
        <taxon>Pseudomonadati</taxon>
        <taxon>Bacteroidota</taxon>
        <taxon>Chitinophagia</taxon>
        <taxon>Chitinophagales</taxon>
        <taxon>Chitinophagaceae</taxon>
        <taxon>Flavihumibacter</taxon>
    </lineage>
</organism>
<accession>A0A0E9MY23</accession>
<evidence type="ECO:0000313" key="3">
    <source>
        <dbReference type="Proteomes" id="UP000033121"/>
    </source>
</evidence>
<keyword evidence="1" id="KW-0732">Signal</keyword>
<evidence type="ECO:0000313" key="2">
    <source>
        <dbReference type="EMBL" id="GAO42025.1"/>
    </source>
</evidence>
<evidence type="ECO:0008006" key="4">
    <source>
        <dbReference type="Google" id="ProtNLM"/>
    </source>
</evidence>
<dbReference type="STRING" id="1220578.FPE01S_01_10380"/>